<reference evidence="6" key="1">
    <citation type="journal article" date="2014" name="Proc. Natl. Acad. Sci. U.S.A.">
        <title>Extensive sampling of basidiomycete genomes demonstrates inadequacy of the white-rot/brown-rot paradigm for wood decay fungi.</title>
        <authorList>
            <person name="Riley R."/>
            <person name="Salamov A.A."/>
            <person name="Brown D.W."/>
            <person name="Nagy L.G."/>
            <person name="Floudas D."/>
            <person name="Held B.W."/>
            <person name="Levasseur A."/>
            <person name="Lombard V."/>
            <person name="Morin E."/>
            <person name="Otillar R."/>
            <person name="Lindquist E.A."/>
            <person name="Sun H."/>
            <person name="LaButti K.M."/>
            <person name="Schmutz J."/>
            <person name="Jabbour D."/>
            <person name="Luo H."/>
            <person name="Baker S.E."/>
            <person name="Pisabarro A.G."/>
            <person name="Walton J.D."/>
            <person name="Blanchette R.A."/>
            <person name="Henrissat B."/>
            <person name="Martin F."/>
            <person name="Cullen D."/>
            <person name="Hibbett D.S."/>
            <person name="Grigoriev I.V."/>
        </authorList>
    </citation>
    <scope>NUCLEOTIDE SEQUENCE [LARGE SCALE GENOMIC DNA]</scope>
    <source>
        <strain evidence="6">FD-172 SS1</strain>
    </source>
</reference>
<evidence type="ECO:0000256" key="2">
    <source>
        <dbReference type="ARBA" id="ARBA00045899"/>
    </source>
</evidence>
<dbReference type="GO" id="GO:0034456">
    <property type="term" value="C:UTP-C complex"/>
    <property type="evidence" value="ECO:0007669"/>
    <property type="project" value="TreeGrafter"/>
</dbReference>
<dbReference type="GO" id="GO:0005737">
    <property type="term" value="C:cytoplasm"/>
    <property type="evidence" value="ECO:0007669"/>
    <property type="project" value="TreeGrafter"/>
</dbReference>
<feature type="compositionally biased region" description="Low complexity" evidence="4">
    <location>
        <begin position="270"/>
        <end position="280"/>
    </location>
</feature>
<feature type="compositionally biased region" description="Low complexity" evidence="4">
    <location>
        <begin position="40"/>
        <end position="53"/>
    </location>
</feature>
<dbReference type="OrthoDB" id="2275560at2759"/>
<dbReference type="InterPro" id="IPR000704">
    <property type="entry name" value="Casein_kinase_II_reg-sub"/>
</dbReference>
<dbReference type="SUPFAM" id="SSF57798">
    <property type="entry name" value="Casein kinase II beta subunit"/>
    <property type="match status" value="1"/>
</dbReference>
<dbReference type="Proteomes" id="UP000027195">
    <property type="component" value="Unassembled WGS sequence"/>
</dbReference>
<dbReference type="EMBL" id="KL198048">
    <property type="protein sequence ID" value="KDQ12778.1"/>
    <property type="molecule type" value="Genomic_DNA"/>
</dbReference>
<dbReference type="GO" id="GO:0006359">
    <property type="term" value="P:regulation of transcription by RNA polymerase III"/>
    <property type="evidence" value="ECO:0007669"/>
    <property type="project" value="TreeGrafter"/>
</dbReference>
<dbReference type="FunFam" id="2.20.25.20:FF:000001">
    <property type="entry name" value="Casein kinase II subunit beta"/>
    <property type="match status" value="1"/>
</dbReference>
<dbReference type="PRINTS" id="PR00472">
    <property type="entry name" value="CASNKINASEII"/>
</dbReference>
<keyword evidence="6" id="KW-1185">Reference proteome</keyword>
<dbReference type="STRING" id="930990.A0A067MAJ7"/>
<dbReference type="Pfam" id="PF01214">
    <property type="entry name" value="CK_II_beta"/>
    <property type="match status" value="1"/>
</dbReference>
<evidence type="ECO:0000256" key="1">
    <source>
        <dbReference type="ARBA" id="ARBA00006941"/>
    </source>
</evidence>
<proteinExistence type="inferred from homology"/>
<sequence>MAQKAQPSGKRKREAESARNPQPEPRTRKSPFTSPRRMLTAPAGPGSAATPDALLVEGDDEDITALPDGEDATSMIEDQPEGDGYASSTPTSSLTWIAWFCSLPGHEYFCEVSEDFIEDDFNLTGLNILVPFWKEAMEMVLDVEPEDTLKIPDVSLVESSAELLYGLVHQRYILTRPGLQSMVEKYEAGHFGTCPRVYCQSCHVAPCGRSDLPGLDTVKLYCPNCHDIYTPPSSRFQGVDGAFFGTTFAHLMFQTYPELAPAPFCPSSSNSKFSPSRSPSVTPGTSSGNIQPSFINPNPHGGQKLPAGRVYTPKIYGFRVSERAKSGPRMQWLRMRPDSAAELDLVDWRGRWIANQSDDYDDESEGEGGPMENFDDDPAADDDDEEEEEEEDEQPAPPSAPSRSKGSSSAVRNWAINAWTPPALSVTAPQHSSSSQAPSALQKDAQAPDMSRPAPSPLAETDLPPPARSSISASLAKLALGPTAQYAAPGTEGKPILEHVWGRFGGAQAVR</sequence>
<name>A0A067MAJ7_BOTB1</name>
<dbReference type="InParanoid" id="A0A067MAJ7"/>
<feature type="compositionally biased region" description="Acidic residues" evidence="4">
    <location>
        <begin position="57"/>
        <end position="71"/>
    </location>
</feature>
<evidence type="ECO:0000256" key="3">
    <source>
        <dbReference type="RuleBase" id="RU361268"/>
    </source>
</evidence>
<comment type="similarity">
    <text evidence="1 3">Belongs to the casein kinase 2 subunit beta family.</text>
</comment>
<dbReference type="InterPro" id="IPR035991">
    <property type="entry name" value="Casein_kinase_II_beta-like"/>
</dbReference>
<dbReference type="GO" id="GO:0019887">
    <property type="term" value="F:protein kinase regulator activity"/>
    <property type="evidence" value="ECO:0007669"/>
    <property type="project" value="InterPro"/>
</dbReference>
<dbReference type="FunFam" id="1.10.1820.10:FF:000005">
    <property type="entry name" value="Casein kinase II subunit beta"/>
    <property type="match status" value="1"/>
</dbReference>
<dbReference type="Gene3D" id="2.20.25.20">
    <property type="match status" value="1"/>
</dbReference>
<dbReference type="HOGENOM" id="CLU_034027_8_2_1"/>
<comment type="function">
    <text evidence="2 3">Regulatory subunit of casein kinase II/CK2. As part of the kinase complex regulates the basal catalytic activity of the alpha subunit a constitutively active serine/threonine-protein kinase that phosphorylates a large number of substrates containing acidic residues C-terminal to the phosphorylated serine or threonine.</text>
</comment>
<dbReference type="PANTHER" id="PTHR11740:SF0">
    <property type="entry name" value="CASEIN KINASE II SUBUNIT BETA"/>
    <property type="match status" value="1"/>
</dbReference>
<dbReference type="PANTHER" id="PTHR11740">
    <property type="entry name" value="CASEIN KINASE II SUBUNIT BETA"/>
    <property type="match status" value="1"/>
</dbReference>
<dbReference type="AlphaFoldDB" id="A0A067MAJ7"/>
<feature type="compositionally biased region" description="Polar residues" evidence="4">
    <location>
        <begin position="281"/>
        <end position="296"/>
    </location>
</feature>
<dbReference type="GO" id="GO:0005956">
    <property type="term" value="C:protein kinase CK2 complex"/>
    <property type="evidence" value="ECO:0007669"/>
    <property type="project" value="UniProtKB-UniRule"/>
</dbReference>
<accession>A0A067MAJ7</accession>
<feature type="compositionally biased region" description="Low complexity" evidence="4">
    <location>
        <begin position="401"/>
        <end position="410"/>
    </location>
</feature>
<dbReference type="InterPro" id="IPR016149">
    <property type="entry name" value="Casein_kin_II_reg-sub_N"/>
</dbReference>
<gene>
    <name evidence="5" type="ORF">BOTBODRAFT_34238</name>
</gene>
<dbReference type="Gene3D" id="1.10.1820.10">
    <property type="entry name" value="protein kinase ck2 holoenzyme, chain C, domain 1"/>
    <property type="match status" value="1"/>
</dbReference>
<feature type="region of interest" description="Disordered" evidence="4">
    <location>
        <begin position="270"/>
        <end position="308"/>
    </location>
</feature>
<feature type="region of interest" description="Disordered" evidence="4">
    <location>
        <begin position="357"/>
        <end position="470"/>
    </location>
</feature>
<evidence type="ECO:0000313" key="5">
    <source>
        <dbReference type="EMBL" id="KDQ12778.1"/>
    </source>
</evidence>
<evidence type="ECO:0000313" key="6">
    <source>
        <dbReference type="Proteomes" id="UP000027195"/>
    </source>
</evidence>
<organism evidence="5 6">
    <name type="scientific">Botryobasidium botryosum (strain FD-172 SS1)</name>
    <dbReference type="NCBI Taxonomy" id="930990"/>
    <lineage>
        <taxon>Eukaryota</taxon>
        <taxon>Fungi</taxon>
        <taxon>Dikarya</taxon>
        <taxon>Basidiomycota</taxon>
        <taxon>Agaricomycotina</taxon>
        <taxon>Agaricomycetes</taxon>
        <taxon>Cantharellales</taxon>
        <taxon>Botryobasidiaceae</taxon>
        <taxon>Botryobasidium</taxon>
    </lineage>
</organism>
<dbReference type="SMART" id="SM01085">
    <property type="entry name" value="CK_II_beta"/>
    <property type="match status" value="1"/>
</dbReference>
<comment type="subunit">
    <text evidence="3">Tetramer of two alpha and two beta subunits.</text>
</comment>
<protein>
    <recommendedName>
        <fullName evidence="3">Casein kinase II subunit beta</fullName>
        <shortName evidence="3">CK II beta</shortName>
    </recommendedName>
</protein>
<feature type="compositionally biased region" description="Low complexity" evidence="4">
    <location>
        <begin position="428"/>
        <end position="440"/>
    </location>
</feature>
<feature type="compositionally biased region" description="Acidic residues" evidence="4">
    <location>
        <begin position="373"/>
        <end position="394"/>
    </location>
</feature>
<feature type="region of interest" description="Disordered" evidence="4">
    <location>
        <begin position="1"/>
        <end position="88"/>
    </location>
</feature>
<evidence type="ECO:0000256" key="4">
    <source>
        <dbReference type="SAM" id="MobiDB-lite"/>
    </source>
</evidence>